<proteinExistence type="predicted"/>
<protein>
    <submittedName>
        <fullName evidence="2">Uncharacterized protein</fullName>
    </submittedName>
</protein>
<sequence>MPIGKSVSGVALRLSPRIGGGAGKQECAPSRGRKKAGQGMFSMTIAGAMPEMAWRQQSICGATRWSLILMFYLIDCLRNHMNFSNHDFHM</sequence>
<dbReference type="RefSeq" id="WP_126000122.1">
    <property type="nucleotide sequence ID" value="NZ_QRAL01000055.1"/>
</dbReference>
<organism evidence="2 3">
    <name type="scientific">Sphingobium yanoikuyae</name>
    <name type="common">Sphingomonas yanoikuyae</name>
    <dbReference type="NCBI Taxonomy" id="13690"/>
    <lineage>
        <taxon>Bacteria</taxon>
        <taxon>Pseudomonadati</taxon>
        <taxon>Pseudomonadota</taxon>
        <taxon>Alphaproteobacteria</taxon>
        <taxon>Sphingomonadales</taxon>
        <taxon>Sphingomonadaceae</taxon>
        <taxon>Sphingobium</taxon>
    </lineage>
</organism>
<dbReference type="Proteomes" id="UP000287401">
    <property type="component" value="Unassembled WGS sequence"/>
</dbReference>
<feature type="region of interest" description="Disordered" evidence="1">
    <location>
        <begin position="17"/>
        <end position="36"/>
    </location>
</feature>
<dbReference type="EMBL" id="QRAL01000055">
    <property type="protein sequence ID" value="RSU46769.1"/>
    <property type="molecule type" value="Genomic_DNA"/>
</dbReference>
<dbReference type="AlphaFoldDB" id="A0A430BDD0"/>
<evidence type="ECO:0000313" key="3">
    <source>
        <dbReference type="Proteomes" id="UP000287401"/>
    </source>
</evidence>
<gene>
    <name evidence="2" type="ORF">DAH51_25485</name>
</gene>
<evidence type="ECO:0000313" key="2">
    <source>
        <dbReference type="EMBL" id="RSU46769.1"/>
    </source>
</evidence>
<reference evidence="2 3" key="1">
    <citation type="submission" date="2018-07" db="EMBL/GenBank/DDBJ databases">
        <title>Genomic and Epidemiologic Investigation of an Indolent Hospital Outbreak.</title>
        <authorList>
            <person name="Johnson R.C."/>
            <person name="Deming C."/>
            <person name="Conlan S."/>
            <person name="Zellmer C.J."/>
            <person name="Michelin A.V."/>
            <person name="Lee-Lin S."/>
            <person name="Thomas P.J."/>
            <person name="Park M."/>
            <person name="Weingarten R.A."/>
            <person name="Less J."/>
            <person name="Dekker J.P."/>
            <person name="Frank K.M."/>
            <person name="Musser K.A."/>
            <person name="Mcquiston J.R."/>
            <person name="Henderson D.K."/>
            <person name="Lau A.F."/>
            <person name="Palmore T.N."/>
            <person name="Segre J.A."/>
        </authorList>
    </citation>
    <scope>NUCLEOTIDE SEQUENCE [LARGE SCALE GENOMIC DNA]</scope>
    <source>
        <strain evidence="2 3">SK-NIH.Env6_1116</strain>
    </source>
</reference>
<accession>A0A430BDD0</accession>
<name>A0A430BDD0_SPHYA</name>
<evidence type="ECO:0000256" key="1">
    <source>
        <dbReference type="SAM" id="MobiDB-lite"/>
    </source>
</evidence>
<comment type="caution">
    <text evidence="2">The sequence shown here is derived from an EMBL/GenBank/DDBJ whole genome shotgun (WGS) entry which is preliminary data.</text>
</comment>